<dbReference type="AlphaFoldDB" id="A0A552WXD2"/>
<sequence length="267" mass="28881">MYDVQRARGQNVPVALDRSSAGDPARTLALLWRDPQAVPRRGPQRALDLDAVVGAATELADRDGLDALSMRSVAQVLGVAPMSLYTYVPGKAELLDLMLDAAYARMDRTDTTGRPWRERLTAVAEENRALFRRHPWAVSVSTLRPPLGPGLMAKYEHELVAFDGLGLTDVEMDDCLTYLLTFAQAAARAALDARAGQRESAMGDAEWWAAVGPLLQRVLDPATYPLAGRVGAAAGEAHGSALDPEHAYRFGLARVLDGLAPLIERRG</sequence>
<organism evidence="7 8">
    <name type="scientific">Georgenia yuyongxinii</name>
    <dbReference type="NCBI Taxonomy" id="2589797"/>
    <lineage>
        <taxon>Bacteria</taxon>
        <taxon>Bacillati</taxon>
        <taxon>Actinomycetota</taxon>
        <taxon>Actinomycetes</taxon>
        <taxon>Micrococcales</taxon>
        <taxon>Bogoriellaceae</taxon>
        <taxon>Georgenia</taxon>
    </lineage>
</organism>
<dbReference type="SUPFAM" id="SSF46689">
    <property type="entry name" value="Homeodomain-like"/>
    <property type="match status" value="1"/>
</dbReference>
<evidence type="ECO:0000256" key="3">
    <source>
        <dbReference type="ARBA" id="ARBA00023163"/>
    </source>
</evidence>
<keyword evidence="1" id="KW-0805">Transcription regulation</keyword>
<feature type="domain" description="HTH tetR-type" evidence="6">
    <location>
        <begin position="46"/>
        <end position="106"/>
    </location>
</feature>
<dbReference type="InterPro" id="IPR050109">
    <property type="entry name" value="HTH-type_TetR-like_transc_reg"/>
</dbReference>
<reference evidence="7 8" key="1">
    <citation type="submission" date="2019-07" db="EMBL/GenBank/DDBJ databases">
        <title>Georgenia wutianyii sp. nov. and Georgenia *** sp. nov. isolated from plateau pika (Ochotona curzoniae) in the Qinghai-Tibet plateau of China.</title>
        <authorList>
            <person name="Tian Z."/>
        </authorList>
    </citation>
    <scope>NUCLEOTIDE SEQUENCE [LARGE SCALE GENOMIC DNA]</scope>
    <source>
        <strain evidence="7 8">Z446</strain>
    </source>
</reference>
<comment type="caution">
    <text evidence="7">The sequence shown here is derived from an EMBL/GenBank/DDBJ whole genome shotgun (WGS) entry which is preliminary data.</text>
</comment>
<evidence type="ECO:0000256" key="1">
    <source>
        <dbReference type="ARBA" id="ARBA00023015"/>
    </source>
</evidence>
<dbReference type="SUPFAM" id="SSF48498">
    <property type="entry name" value="Tetracyclin repressor-like, C-terminal domain"/>
    <property type="match status" value="1"/>
</dbReference>
<dbReference type="Gene3D" id="1.10.10.60">
    <property type="entry name" value="Homeodomain-like"/>
    <property type="match status" value="1"/>
</dbReference>
<dbReference type="GO" id="GO:0045892">
    <property type="term" value="P:negative regulation of DNA-templated transcription"/>
    <property type="evidence" value="ECO:0007669"/>
    <property type="project" value="InterPro"/>
</dbReference>
<dbReference type="Proteomes" id="UP000318693">
    <property type="component" value="Unassembled WGS sequence"/>
</dbReference>
<accession>A0A552WXD2</accession>
<proteinExistence type="predicted"/>
<dbReference type="GO" id="GO:0000976">
    <property type="term" value="F:transcription cis-regulatory region binding"/>
    <property type="evidence" value="ECO:0007669"/>
    <property type="project" value="TreeGrafter"/>
</dbReference>
<dbReference type="InterPro" id="IPR009057">
    <property type="entry name" value="Homeodomain-like_sf"/>
</dbReference>
<keyword evidence="3" id="KW-0804">Transcription</keyword>
<dbReference type="EMBL" id="VJXR01000003">
    <property type="protein sequence ID" value="TRW47326.1"/>
    <property type="molecule type" value="Genomic_DNA"/>
</dbReference>
<dbReference type="PROSITE" id="PS50977">
    <property type="entry name" value="HTH_TETR_2"/>
    <property type="match status" value="1"/>
</dbReference>
<keyword evidence="2 4" id="KW-0238">DNA-binding</keyword>
<dbReference type="InterPro" id="IPR001647">
    <property type="entry name" value="HTH_TetR"/>
</dbReference>
<dbReference type="GO" id="GO:0003700">
    <property type="term" value="F:DNA-binding transcription factor activity"/>
    <property type="evidence" value="ECO:0007669"/>
    <property type="project" value="TreeGrafter"/>
</dbReference>
<feature type="DNA-binding region" description="H-T-H motif" evidence="4">
    <location>
        <begin position="69"/>
        <end position="88"/>
    </location>
</feature>
<evidence type="ECO:0000256" key="4">
    <source>
        <dbReference type="PROSITE-ProRule" id="PRU00335"/>
    </source>
</evidence>
<dbReference type="Gene3D" id="1.10.357.10">
    <property type="entry name" value="Tetracycline Repressor, domain 2"/>
    <property type="match status" value="1"/>
</dbReference>
<evidence type="ECO:0000313" key="8">
    <source>
        <dbReference type="Proteomes" id="UP000318693"/>
    </source>
</evidence>
<protein>
    <submittedName>
        <fullName evidence="7">TetR/AcrR family transcriptional regulator</fullName>
    </submittedName>
</protein>
<dbReference type="Pfam" id="PF02909">
    <property type="entry name" value="TetR_C_1"/>
    <property type="match status" value="1"/>
</dbReference>
<gene>
    <name evidence="7" type="ORF">FJ693_02210</name>
</gene>
<evidence type="ECO:0000259" key="6">
    <source>
        <dbReference type="PROSITE" id="PS50977"/>
    </source>
</evidence>
<dbReference type="PANTHER" id="PTHR30055:SF151">
    <property type="entry name" value="TRANSCRIPTIONAL REGULATORY PROTEIN"/>
    <property type="match status" value="1"/>
</dbReference>
<dbReference type="InterPro" id="IPR004111">
    <property type="entry name" value="Repressor_TetR_C"/>
</dbReference>
<evidence type="ECO:0000313" key="7">
    <source>
        <dbReference type="EMBL" id="TRW47326.1"/>
    </source>
</evidence>
<name>A0A552WXD2_9MICO</name>
<evidence type="ECO:0000256" key="5">
    <source>
        <dbReference type="SAM" id="MobiDB-lite"/>
    </source>
</evidence>
<evidence type="ECO:0000256" key="2">
    <source>
        <dbReference type="ARBA" id="ARBA00023125"/>
    </source>
</evidence>
<feature type="region of interest" description="Disordered" evidence="5">
    <location>
        <begin position="1"/>
        <end position="20"/>
    </location>
</feature>
<dbReference type="PANTHER" id="PTHR30055">
    <property type="entry name" value="HTH-TYPE TRANSCRIPTIONAL REGULATOR RUTR"/>
    <property type="match status" value="1"/>
</dbReference>
<keyword evidence="8" id="KW-1185">Reference proteome</keyword>
<dbReference type="Pfam" id="PF00440">
    <property type="entry name" value="TetR_N"/>
    <property type="match status" value="1"/>
</dbReference>
<dbReference type="InterPro" id="IPR036271">
    <property type="entry name" value="Tet_transcr_reg_TetR-rel_C_sf"/>
</dbReference>